<protein>
    <submittedName>
        <fullName evidence="2">Uncharacterized protein</fullName>
    </submittedName>
</protein>
<dbReference type="RefSeq" id="WP_231332645.1">
    <property type="nucleotide sequence ID" value="NZ_CP059572.1"/>
</dbReference>
<organism evidence="2 3">
    <name type="scientific">Actinomadura graeca</name>
    <dbReference type="NCBI Taxonomy" id="2750812"/>
    <lineage>
        <taxon>Bacteria</taxon>
        <taxon>Bacillati</taxon>
        <taxon>Actinomycetota</taxon>
        <taxon>Actinomycetes</taxon>
        <taxon>Streptosporangiales</taxon>
        <taxon>Thermomonosporaceae</taxon>
        <taxon>Actinomadura</taxon>
    </lineage>
</organism>
<accession>A0ABX8QLT7</accession>
<evidence type="ECO:0000313" key="2">
    <source>
        <dbReference type="EMBL" id="QXJ19630.1"/>
    </source>
</evidence>
<reference evidence="2" key="1">
    <citation type="submission" date="2020-07" db="EMBL/GenBank/DDBJ databases">
        <authorList>
            <person name="Tarantini F.S."/>
            <person name="Hong K.W."/>
            <person name="Chan K.G."/>
        </authorList>
    </citation>
    <scope>NUCLEOTIDE SEQUENCE</scope>
    <source>
        <strain evidence="2">32-07</strain>
    </source>
</reference>
<evidence type="ECO:0000256" key="1">
    <source>
        <dbReference type="SAM" id="MobiDB-lite"/>
    </source>
</evidence>
<dbReference type="Proteomes" id="UP001049518">
    <property type="component" value="Chromosome"/>
</dbReference>
<dbReference type="EMBL" id="CP059572">
    <property type="protein sequence ID" value="QXJ19630.1"/>
    <property type="molecule type" value="Genomic_DNA"/>
</dbReference>
<gene>
    <name evidence="2" type="ORF">AGRA3207_000192</name>
</gene>
<evidence type="ECO:0000313" key="3">
    <source>
        <dbReference type="Proteomes" id="UP001049518"/>
    </source>
</evidence>
<name>A0ABX8QLT7_9ACTN</name>
<keyword evidence="3" id="KW-1185">Reference proteome</keyword>
<proteinExistence type="predicted"/>
<feature type="region of interest" description="Disordered" evidence="1">
    <location>
        <begin position="67"/>
        <end position="86"/>
    </location>
</feature>
<sequence>MSPIYPGDRVRYTFAWNDVSGGTEAEYLGERQGEPGLFTVLVELTGGRRVRVPLACLKAVNPRPKPNPAGDLVDHTLPGGVRVTEGREPRTHAPYWTWKNPDTAERYRLIWHRRGVLIEYRSVLDGPEISTGVTIPTALTRPQAHDAATEFFQRKASDIGEPPHGAGDVHDWLTGLPEKPRGWLVLFEFEGSPIGASDVLVAVCYAAQNRPLAGAVALWNAGAVEVTNHTTRSGLRTRLIQLKEAFPNECE</sequence>